<evidence type="ECO:0000313" key="8">
    <source>
        <dbReference type="Proteomes" id="UP000033616"/>
    </source>
</evidence>
<organism evidence="7 8">
    <name type="scientific">Orientia chuto str. Dubai</name>
    <dbReference type="NCBI Taxonomy" id="1359168"/>
    <lineage>
        <taxon>Bacteria</taxon>
        <taxon>Pseudomonadati</taxon>
        <taxon>Pseudomonadota</taxon>
        <taxon>Alphaproteobacteria</taxon>
        <taxon>Rickettsiales</taxon>
        <taxon>Rickettsiaceae</taxon>
        <taxon>Rickettsieae</taxon>
        <taxon>Orientia</taxon>
    </lineage>
</organism>
<dbReference type="PATRIC" id="fig|1359168.3.peg.522"/>
<dbReference type="Proteomes" id="UP000033616">
    <property type="component" value="Unassembled WGS sequence"/>
</dbReference>
<name>A0A0F3MNM5_9RICK</name>
<dbReference type="GO" id="GO:0009279">
    <property type="term" value="C:cell outer membrane"/>
    <property type="evidence" value="ECO:0007669"/>
    <property type="project" value="UniProtKB-SubCell"/>
</dbReference>
<keyword evidence="3" id="KW-0812">Transmembrane</keyword>
<dbReference type="RefSeq" id="WP_052694604.1">
    <property type="nucleotide sequence ID" value="NZ_LANP01000002.1"/>
</dbReference>
<gene>
    <name evidence="7" type="ORF">OCHUTO_0148</name>
</gene>
<comment type="caution">
    <text evidence="7">The sequence shown here is derived from an EMBL/GenBank/DDBJ whole genome shotgun (WGS) entry which is preliminary data.</text>
</comment>
<dbReference type="Pfam" id="PF03797">
    <property type="entry name" value="Autotransporter"/>
    <property type="match status" value="1"/>
</dbReference>
<dbReference type="Gene3D" id="2.40.128.130">
    <property type="entry name" value="Autotransporter beta-domain"/>
    <property type="match status" value="1"/>
</dbReference>
<dbReference type="AlphaFoldDB" id="A0A0F3MNM5"/>
<comment type="subcellular location">
    <subcellularLocation>
        <location evidence="1">Cell outer membrane</location>
    </subcellularLocation>
</comment>
<keyword evidence="4" id="KW-0998">Cell outer membrane</keyword>
<dbReference type="SUPFAM" id="SSF103515">
    <property type="entry name" value="Autotransporter"/>
    <property type="match status" value="1"/>
</dbReference>
<dbReference type="SMART" id="SM00869">
    <property type="entry name" value="Autotransporter"/>
    <property type="match status" value="1"/>
</dbReference>
<dbReference type="EMBL" id="LANP01000002">
    <property type="protein sequence ID" value="KJV57261.1"/>
    <property type="molecule type" value="Genomic_DNA"/>
</dbReference>
<dbReference type="InterPro" id="IPR036709">
    <property type="entry name" value="Autotransporte_beta_dom_sf"/>
</dbReference>
<evidence type="ECO:0000256" key="2">
    <source>
        <dbReference type="ARBA" id="ARBA00022452"/>
    </source>
</evidence>
<evidence type="ECO:0000256" key="1">
    <source>
        <dbReference type="ARBA" id="ARBA00004442"/>
    </source>
</evidence>
<keyword evidence="8" id="KW-1185">Reference proteome</keyword>
<proteinExistence type="predicted"/>
<dbReference type="InterPro" id="IPR006315">
    <property type="entry name" value="OM_autotransptr_brl_dom"/>
</dbReference>
<keyword evidence="5" id="KW-0732">Signal</keyword>
<evidence type="ECO:0000256" key="3">
    <source>
        <dbReference type="ARBA" id="ARBA00022692"/>
    </source>
</evidence>
<dbReference type="OrthoDB" id="7161210at2"/>
<accession>A0A0F3MNM5</accession>
<evidence type="ECO:0000256" key="4">
    <source>
        <dbReference type="ARBA" id="ARBA00023237"/>
    </source>
</evidence>
<feature type="chain" id="PRO_5002464876" evidence="5">
    <location>
        <begin position="30"/>
        <end position="387"/>
    </location>
</feature>
<protein>
    <submittedName>
        <fullName evidence="7">Outer membrane autotransporter barrel domain protein</fullName>
    </submittedName>
</protein>
<evidence type="ECO:0000259" key="6">
    <source>
        <dbReference type="PROSITE" id="PS51208"/>
    </source>
</evidence>
<reference evidence="7 8" key="1">
    <citation type="submission" date="2015-02" db="EMBL/GenBank/DDBJ databases">
        <title>Genome Sequencing of Rickettsiales.</title>
        <authorList>
            <person name="Daugherty S.C."/>
            <person name="Su Q."/>
            <person name="Abolude K."/>
            <person name="Beier-Sexton M."/>
            <person name="Carlyon J.A."/>
            <person name="Carter R."/>
            <person name="Day N.P."/>
            <person name="Dumler S.J."/>
            <person name="Dyachenko V."/>
            <person name="Godinez A."/>
            <person name="Kurtti T.J."/>
            <person name="Lichay M."/>
            <person name="Mullins K.E."/>
            <person name="Ott S."/>
            <person name="Pappas-Brown V."/>
            <person name="Paris D.H."/>
            <person name="Patel P."/>
            <person name="Richards A.L."/>
            <person name="Sadzewicz L."/>
            <person name="Sears K."/>
            <person name="Seidman D."/>
            <person name="Sengamalay N."/>
            <person name="Stenos J."/>
            <person name="Tallon L.J."/>
            <person name="Vincent G."/>
            <person name="Fraser C.M."/>
            <person name="Munderloh U."/>
            <person name="Dunning-Hotopp J.C."/>
        </authorList>
    </citation>
    <scope>NUCLEOTIDE SEQUENCE [LARGE SCALE GENOMIC DNA]</scope>
    <source>
        <strain evidence="7 8">Fuller</strain>
    </source>
</reference>
<keyword evidence="2" id="KW-1134">Transmembrane beta strand</keyword>
<evidence type="ECO:0000313" key="7">
    <source>
        <dbReference type="EMBL" id="KJV57261.1"/>
    </source>
</evidence>
<feature type="signal peptide" evidence="5">
    <location>
        <begin position="1"/>
        <end position="29"/>
    </location>
</feature>
<sequence length="387" mass="42287">MMKKTNKYTVCVKISLVLSTLLFIGAAQSTLGVNVLQPEDSQTQKKDIQKGKFIAQEKALQKAIQTSDVAVTNTVGVITNTVVDATTASISHAVKKQNQSSNIISSGSNINSNNGWNIQGNIFTANINQESNEEIKKYKTGINGILFTVNKYLNKKAIIGVTGLYSNLNIQYDESINHILNKTDCNAFSLSLNGRYYPQQNIFTQGILGFIKYDGKTEYVASQPSSEINGNGYYGDFMLGWDLHPYSSKLTLSPIVGIRYSTLKNASYKLFDGTTVGNAEHYLLEGRIGATIKYIINNKSISIMPELHAIVHRNLYTNSSNLKLEYPLLANSGIVDIKTASMPKLLGQLGGALTMQSGKIGFGLSYSAYLAANYIAHVGSINIKANF</sequence>
<keyword evidence="2" id="KW-0472">Membrane</keyword>
<evidence type="ECO:0000256" key="5">
    <source>
        <dbReference type="SAM" id="SignalP"/>
    </source>
</evidence>
<dbReference type="InterPro" id="IPR005546">
    <property type="entry name" value="Autotransporte_beta"/>
</dbReference>
<dbReference type="NCBIfam" id="TIGR01414">
    <property type="entry name" value="autotrans_barl"/>
    <property type="match status" value="1"/>
</dbReference>
<feature type="domain" description="Autotransporter" evidence="6">
    <location>
        <begin position="111"/>
        <end position="387"/>
    </location>
</feature>
<dbReference type="PROSITE" id="PS51208">
    <property type="entry name" value="AUTOTRANSPORTER"/>
    <property type="match status" value="1"/>
</dbReference>